<accession>A0A2P1CKS6</accession>
<evidence type="ECO:0000313" key="1">
    <source>
        <dbReference type="EMBL" id="AVJ51846.1"/>
    </source>
</evidence>
<evidence type="ECO:0000313" key="2">
    <source>
        <dbReference type="Proteomes" id="UP000241629"/>
    </source>
</evidence>
<dbReference type="Proteomes" id="UP000241629">
    <property type="component" value="Segment"/>
</dbReference>
<gene>
    <name evidence="1" type="ORF">Vid5_gp91</name>
</gene>
<keyword evidence="2" id="KW-1185">Reference proteome</keyword>
<dbReference type="EMBL" id="MG948468">
    <property type="protein sequence ID" value="AVJ51846.1"/>
    <property type="molecule type" value="Genomic_DNA"/>
</dbReference>
<protein>
    <submittedName>
        <fullName evidence="1">Uncharacterized protein</fullName>
    </submittedName>
</protein>
<proteinExistence type="predicted"/>
<name>A0A2P1CKS6_9CAUD</name>
<sequence>MRNDGIHPDTYLPMKAEDYANQFRTAGYSLLATNGPKTWFNLADPKCRHCVQVWDKDNGVDSSVVTAQISIGVRGLMGELKSWEFTLPNGSFGSALQQMVKLDEIVQQCLGTDGNINDWSI</sequence>
<organism evidence="1 2">
    <name type="scientific">Pantoea phage vB_PagS_Vid5</name>
    <dbReference type="NCBI Taxonomy" id="2099652"/>
    <lineage>
        <taxon>Viruses</taxon>
        <taxon>Duplodnaviria</taxon>
        <taxon>Heunggongvirae</taxon>
        <taxon>Uroviricota</taxon>
        <taxon>Caudoviricetes</taxon>
        <taxon>Vidquintavirus</taxon>
        <taxon>Vidquintavirus Vid5</taxon>
    </lineage>
</organism>
<reference evidence="1 2" key="1">
    <citation type="submission" date="2018-02" db="EMBL/GenBank/DDBJ databases">
        <title>Complete genome sequence of Pantoea phage vB_PagS_Vid5.</title>
        <authorList>
            <person name="Truncaite L."/>
            <person name="Simoliunas E."/>
            <person name="Meskys R."/>
        </authorList>
    </citation>
    <scope>NUCLEOTIDE SEQUENCE [LARGE SCALE GENOMIC DNA]</scope>
</reference>